<dbReference type="Proteomes" id="UP000194131">
    <property type="component" value="Unassembled WGS sequence"/>
</dbReference>
<dbReference type="AlphaFoldDB" id="A0AAP7W7W0"/>
<organism evidence="2 3">
    <name type="scientific">Bacillus mycoides</name>
    <dbReference type="NCBI Taxonomy" id="1405"/>
    <lineage>
        <taxon>Bacteria</taxon>
        <taxon>Bacillati</taxon>
        <taxon>Bacillota</taxon>
        <taxon>Bacilli</taxon>
        <taxon>Bacillales</taxon>
        <taxon>Bacillaceae</taxon>
        <taxon>Bacillus</taxon>
        <taxon>Bacillus cereus group</taxon>
    </lineage>
</organism>
<reference evidence="2 3" key="1">
    <citation type="submission" date="2016-12" db="EMBL/GenBank/DDBJ databases">
        <title>Genome Sequences of Twelve Sporeforming Bacillus Species Isolated from Foods.</title>
        <authorList>
            <person name="De Jong A."/>
            <person name="Holsappel S."/>
            <person name="Kuipers O.P."/>
        </authorList>
    </citation>
    <scope>NUCLEOTIDE SEQUENCE [LARGE SCALE GENOMIC DNA]</scope>
    <source>
        <strain evidence="2 3">S3E15</strain>
    </source>
</reference>
<sequence length="40" mass="4738">MRIYVHYISSNISYFIYIFACLKSIFQEIPAYAVIPCFIV</sequence>
<feature type="transmembrane region" description="Helical" evidence="1">
    <location>
        <begin position="12"/>
        <end position="35"/>
    </location>
</feature>
<keyword evidence="1" id="KW-0472">Membrane</keyword>
<comment type="caution">
    <text evidence="2">The sequence shown here is derived from an EMBL/GenBank/DDBJ whole genome shotgun (WGS) entry which is preliminary data.</text>
</comment>
<evidence type="ECO:0000313" key="3">
    <source>
        <dbReference type="Proteomes" id="UP000194131"/>
    </source>
</evidence>
<keyword evidence="1" id="KW-0812">Transmembrane</keyword>
<evidence type="ECO:0000313" key="2">
    <source>
        <dbReference type="EMBL" id="OSX92355.1"/>
    </source>
</evidence>
<keyword evidence="1" id="KW-1133">Transmembrane helix</keyword>
<accession>A0AAP7W7W0</accession>
<gene>
    <name evidence="2" type="ORF">S3E15_05336</name>
</gene>
<evidence type="ECO:0000256" key="1">
    <source>
        <dbReference type="SAM" id="Phobius"/>
    </source>
</evidence>
<dbReference type="EMBL" id="MRWU01000007">
    <property type="protein sequence ID" value="OSX92355.1"/>
    <property type="molecule type" value="Genomic_DNA"/>
</dbReference>
<protein>
    <submittedName>
        <fullName evidence="2">Uncharacterized protein</fullName>
    </submittedName>
</protein>
<proteinExistence type="predicted"/>
<name>A0AAP7W7W0_BACMY</name>